<sequence length="485" mass="51195">MSITFNGIGSGLDIDSIVGAIVNAERAPTENRLNRLETSTTEELSAIGQLNSALNTFLASVEGLGEESLFQSRSVSIGDRDLLDATAEDTAEAASYQIQIEQVATAEKIATQAVTSGTTEVGTGTLNVYLGSNSFAVDITSENNTLSEIRDAINDSENNLGVRASIINDDDGARLVLTSESTGVENTVSVTVDDDDGDDRDASTGLSQLVYDPTDIETVGDGGVTHTGLELNSAQDAIVHIDGLTATSASNEISGVIEGVTLNVLDAQNSDDFANGDTINLTVGNDTQSTKSAIENFVEVYNGFIDVVDQLTVVVVNDGNTGNLTGALTGDSTVRNIVSTIRNQLSIGVDSNPDDFQFLVNLGLSTDQEGRLTIDESTLNNALDNNYDSITNLFSGDGALSERLTDALSGYTGSAGVIELRQQGLQTTLNGIDDQREALERRISLTEDRLYAQYRAADALVGQLNSTLNFLTNSLQASRSSNDDN</sequence>
<keyword evidence="8" id="KW-0282">Flagellum</keyword>
<evidence type="ECO:0000313" key="9">
    <source>
        <dbReference type="Proteomes" id="UP001465153"/>
    </source>
</evidence>
<feature type="domain" description="Flagellar hook-associated protein 2 N-terminal" evidence="6">
    <location>
        <begin position="10"/>
        <end position="106"/>
    </location>
</feature>
<keyword evidence="8" id="KW-0966">Cell projection</keyword>
<protein>
    <recommendedName>
        <fullName evidence="5">Flagellar hook-associated protein 2</fullName>
        <shortName evidence="5">HAP2</shortName>
    </recommendedName>
    <alternativeName>
        <fullName evidence="5">Flagellar cap protein</fullName>
    </alternativeName>
</protein>
<gene>
    <name evidence="8" type="primary">fliD</name>
    <name evidence="8" type="ORF">NBRC116591_24100</name>
</gene>
<dbReference type="InterPro" id="IPR040026">
    <property type="entry name" value="FliD"/>
</dbReference>
<organism evidence="8 9">
    <name type="scientific">Sessilibacter corallicola</name>
    <dbReference type="NCBI Taxonomy" id="2904075"/>
    <lineage>
        <taxon>Bacteria</taxon>
        <taxon>Pseudomonadati</taxon>
        <taxon>Pseudomonadota</taxon>
        <taxon>Gammaproteobacteria</taxon>
        <taxon>Cellvibrionales</taxon>
        <taxon>Cellvibrionaceae</taxon>
        <taxon>Sessilibacter</taxon>
    </lineage>
</organism>
<accession>A0ABQ0AAB3</accession>
<keyword evidence="9" id="KW-1185">Reference proteome</keyword>
<dbReference type="PANTHER" id="PTHR30288:SF0">
    <property type="entry name" value="FLAGELLAR HOOK-ASSOCIATED PROTEIN 2"/>
    <property type="match status" value="1"/>
</dbReference>
<comment type="caution">
    <text evidence="8">The sequence shown here is derived from an EMBL/GenBank/DDBJ whole genome shotgun (WGS) entry which is preliminary data.</text>
</comment>
<feature type="domain" description="Flagellar hook-associated protein 2 C-terminal" evidence="7">
    <location>
        <begin position="234"/>
        <end position="466"/>
    </location>
</feature>
<dbReference type="Proteomes" id="UP001465153">
    <property type="component" value="Unassembled WGS sequence"/>
</dbReference>
<dbReference type="EMBL" id="BAABWN010000007">
    <property type="protein sequence ID" value="GAA6168599.1"/>
    <property type="molecule type" value="Genomic_DNA"/>
</dbReference>
<dbReference type="Pfam" id="PF02465">
    <property type="entry name" value="FliD_N"/>
    <property type="match status" value="1"/>
</dbReference>
<comment type="subcellular location">
    <subcellularLocation>
        <location evidence="5">Secreted</location>
    </subcellularLocation>
    <subcellularLocation>
        <location evidence="5">Bacterial flagellum</location>
    </subcellularLocation>
</comment>
<dbReference type="InterPro" id="IPR010809">
    <property type="entry name" value="FliD_C"/>
</dbReference>
<evidence type="ECO:0000256" key="1">
    <source>
        <dbReference type="ARBA" id="ARBA00009764"/>
    </source>
</evidence>
<name>A0ABQ0AAB3_9GAMM</name>
<reference evidence="8 9" key="1">
    <citation type="submission" date="2024-04" db="EMBL/GenBank/DDBJ databases">
        <title>Draft genome sequence of Sessilibacter corallicola NBRC 116591.</title>
        <authorList>
            <person name="Miyakawa T."/>
            <person name="Kusuya Y."/>
            <person name="Miura T."/>
        </authorList>
    </citation>
    <scope>NUCLEOTIDE SEQUENCE [LARGE SCALE GENOMIC DNA]</scope>
    <source>
        <strain evidence="8 9">KU-00831-HH</strain>
    </source>
</reference>
<keyword evidence="3" id="KW-0175">Coiled coil</keyword>
<dbReference type="InterPro" id="IPR003481">
    <property type="entry name" value="FliD_N"/>
</dbReference>
<evidence type="ECO:0000313" key="8">
    <source>
        <dbReference type="EMBL" id="GAA6168599.1"/>
    </source>
</evidence>
<comment type="similarity">
    <text evidence="1 5">Belongs to the FliD family.</text>
</comment>
<proteinExistence type="inferred from homology"/>
<dbReference type="Pfam" id="PF07195">
    <property type="entry name" value="FliD_C"/>
    <property type="match status" value="1"/>
</dbReference>
<comment type="function">
    <text evidence="5">Required for morphogenesis and for the elongation of the flagellar filament by facilitating polymerization of the flagellin monomers at the tip of growing filament. Forms a capping structure, which prevents flagellin subunits (transported through the central channel of the flagellum) from leaking out without polymerization at the distal end.</text>
</comment>
<dbReference type="RefSeq" id="WP_353303331.1">
    <property type="nucleotide sequence ID" value="NZ_BAABWN010000007.1"/>
</dbReference>
<evidence type="ECO:0000256" key="5">
    <source>
        <dbReference type="RuleBase" id="RU362066"/>
    </source>
</evidence>
<evidence type="ECO:0000259" key="6">
    <source>
        <dbReference type="Pfam" id="PF02465"/>
    </source>
</evidence>
<evidence type="ECO:0000256" key="3">
    <source>
        <dbReference type="ARBA" id="ARBA00023054"/>
    </source>
</evidence>
<evidence type="ECO:0000259" key="7">
    <source>
        <dbReference type="Pfam" id="PF07195"/>
    </source>
</evidence>
<dbReference type="InterPro" id="IPR010810">
    <property type="entry name" value="Flagellin_hook_IN_motif"/>
</dbReference>
<dbReference type="Pfam" id="PF07196">
    <property type="entry name" value="Flagellin_IN"/>
    <property type="match status" value="1"/>
</dbReference>
<dbReference type="PANTHER" id="PTHR30288">
    <property type="entry name" value="FLAGELLAR CAP/ASSEMBLY PROTEIN FLID"/>
    <property type="match status" value="1"/>
</dbReference>
<comment type="subunit">
    <text evidence="2 5">Homopentamer.</text>
</comment>
<evidence type="ECO:0000256" key="2">
    <source>
        <dbReference type="ARBA" id="ARBA00011255"/>
    </source>
</evidence>
<keyword evidence="8" id="KW-0969">Cilium</keyword>
<keyword evidence="4 5" id="KW-0975">Bacterial flagellum</keyword>
<keyword evidence="5" id="KW-0964">Secreted</keyword>
<evidence type="ECO:0000256" key="4">
    <source>
        <dbReference type="ARBA" id="ARBA00023143"/>
    </source>
</evidence>